<dbReference type="Proteomes" id="UP000518288">
    <property type="component" value="Unassembled WGS sequence"/>
</dbReference>
<dbReference type="GO" id="GO:0030198">
    <property type="term" value="P:extracellular matrix organization"/>
    <property type="evidence" value="ECO:0007669"/>
    <property type="project" value="TreeGrafter"/>
</dbReference>
<accession>A0A7Y9R2R5</accession>
<proteinExistence type="predicted"/>
<reference evidence="3 4" key="1">
    <citation type="submission" date="2020-07" db="EMBL/GenBank/DDBJ databases">
        <title>Genomic Encyclopedia of Archaeal and Bacterial Type Strains, Phase II (KMG-II): from individual species to whole genera.</title>
        <authorList>
            <person name="Goeker M."/>
        </authorList>
    </citation>
    <scope>NUCLEOTIDE SEQUENCE [LARGE SCALE GENOMIC DNA]</scope>
    <source>
        <strain evidence="3 4">DSM 21226</strain>
    </source>
</reference>
<feature type="domain" description="FAS1" evidence="2">
    <location>
        <begin position="27"/>
        <end position="156"/>
    </location>
</feature>
<dbReference type="Pfam" id="PF02469">
    <property type="entry name" value="Fasciclin"/>
    <property type="match status" value="1"/>
</dbReference>
<keyword evidence="1" id="KW-0732">Signal</keyword>
<dbReference type="SMART" id="SM00554">
    <property type="entry name" value="FAS1"/>
    <property type="match status" value="1"/>
</dbReference>
<dbReference type="AlphaFoldDB" id="A0A7Y9R2R5"/>
<protein>
    <submittedName>
        <fullName evidence="3">Putative surface protein with fasciclin (FAS1) repeats</fullName>
    </submittedName>
</protein>
<dbReference type="PANTHER" id="PTHR10900">
    <property type="entry name" value="PERIOSTIN-RELATED"/>
    <property type="match status" value="1"/>
</dbReference>
<dbReference type="SUPFAM" id="SSF82153">
    <property type="entry name" value="FAS1 domain"/>
    <property type="match status" value="1"/>
</dbReference>
<feature type="chain" id="PRO_5031114991" evidence="1">
    <location>
        <begin position="23"/>
        <end position="161"/>
    </location>
</feature>
<evidence type="ECO:0000313" key="3">
    <source>
        <dbReference type="EMBL" id="NYG35224.1"/>
    </source>
</evidence>
<evidence type="ECO:0000313" key="4">
    <source>
        <dbReference type="Proteomes" id="UP000518288"/>
    </source>
</evidence>
<name>A0A7Y9R2R5_9BURK</name>
<feature type="signal peptide" evidence="1">
    <location>
        <begin position="1"/>
        <end position="22"/>
    </location>
</feature>
<dbReference type="InterPro" id="IPR050904">
    <property type="entry name" value="Adhesion/Biosynth-related"/>
</dbReference>
<dbReference type="GO" id="GO:0031012">
    <property type="term" value="C:extracellular matrix"/>
    <property type="evidence" value="ECO:0007669"/>
    <property type="project" value="TreeGrafter"/>
</dbReference>
<dbReference type="FunFam" id="2.30.180.10:FF:000032">
    <property type="entry name" value="Fasciclin domain-containing protein, putative"/>
    <property type="match status" value="1"/>
</dbReference>
<dbReference type="PROSITE" id="PS51257">
    <property type="entry name" value="PROKAR_LIPOPROTEIN"/>
    <property type="match status" value="1"/>
</dbReference>
<sequence length="161" mass="16893">MNKRLWLLAMAGVTAWTLSGCAAMSAQPSIADTLASTPELSTLAQLVRQAGMTDALNGEGPFTVFAPSNEAFKAVPAKTMETLGKDPARLKAVLSFHVVPSRLPAAAITNGKLTSLDGSPLTTSRAGEFVTIEDALVTRADIAARNGVVHLVDRVLIPPKR</sequence>
<evidence type="ECO:0000256" key="1">
    <source>
        <dbReference type="SAM" id="SignalP"/>
    </source>
</evidence>
<dbReference type="EMBL" id="JACCFH010000001">
    <property type="protein sequence ID" value="NYG35224.1"/>
    <property type="molecule type" value="Genomic_DNA"/>
</dbReference>
<dbReference type="InterPro" id="IPR000782">
    <property type="entry name" value="FAS1_domain"/>
</dbReference>
<dbReference type="GO" id="GO:0007155">
    <property type="term" value="P:cell adhesion"/>
    <property type="evidence" value="ECO:0007669"/>
    <property type="project" value="TreeGrafter"/>
</dbReference>
<comment type="caution">
    <text evidence="3">The sequence shown here is derived from an EMBL/GenBank/DDBJ whole genome shotgun (WGS) entry which is preliminary data.</text>
</comment>
<dbReference type="GO" id="GO:0005615">
    <property type="term" value="C:extracellular space"/>
    <property type="evidence" value="ECO:0007669"/>
    <property type="project" value="TreeGrafter"/>
</dbReference>
<dbReference type="Gene3D" id="2.30.180.10">
    <property type="entry name" value="FAS1 domain"/>
    <property type="match status" value="1"/>
</dbReference>
<dbReference type="RefSeq" id="WP_179635765.1">
    <property type="nucleotide sequence ID" value="NZ_CAXYYM010000203.1"/>
</dbReference>
<dbReference type="GO" id="GO:0050839">
    <property type="term" value="F:cell adhesion molecule binding"/>
    <property type="evidence" value="ECO:0007669"/>
    <property type="project" value="TreeGrafter"/>
</dbReference>
<dbReference type="PROSITE" id="PS50213">
    <property type="entry name" value="FAS1"/>
    <property type="match status" value="1"/>
</dbReference>
<keyword evidence="4" id="KW-1185">Reference proteome</keyword>
<gene>
    <name evidence="3" type="ORF">BDD16_004210</name>
</gene>
<dbReference type="PANTHER" id="PTHR10900:SF124">
    <property type="entry name" value="FI05614P"/>
    <property type="match status" value="1"/>
</dbReference>
<evidence type="ECO:0000259" key="2">
    <source>
        <dbReference type="PROSITE" id="PS50213"/>
    </source>
</evidence>
<organism evidence="3 4">
    <name type="scientific">Sphaerotilus montanus</name>
    <dbReference type="NCBI Taxonomy" id="522889"/>
    <lineage>
        <taxon>Bacteria</taxon>
        <taxon>Pseudomonadati</taxon>
        <taxon>Pseudomonadota</taxon>
        <taxon>Betaproteobacteria</taxon>
        <taxon>Burkholderiales</taxon>
        <taxon>Sphaerotilaceae</taxon>
        <taxon>Sphaerotilus</taxon>
    </lineage>
</organism>
<dbReference type="InterPro" id="IPR036378">
    <property type="entry name" value="FAS1_dom_sf"/>
</dbReference>